<organism evidence="14 15">
    <name type="scientific">Gemmobacter aquatilis</name>
    <dbReference type="NCBI Taxonomy" id="933059"/>
    <lineage>
        <taxon>Bacteria</taxon>
        <taxon>Pseudomonadati</taxon>
        <taxon>Pseudomonadota</taxon>
        <taxon>Alphaproteobacteria</taxon>
        <taxon>Rhodobacterales</taxon>
        <taxon>Paracoccaceae</taxon>
        <taxon>Gemmobacter</taxon>
    </lineage>
</organism>
<dbReference type="GO" id="GO:0046872">
    <property type="term" value="F:metal ion binding"/>
    <property type="evidence" value="ECO:0007669"/>
    <property type="project" value="UniProtKB-KW"/>
</dbReference>
<dbReference type="PANTHER" id="PTHR39188:SF3">
    <property type="entry name" value="STAGE IV SPORULATION PROTEIN FB"/>
    <property type="match status" value="1"/>
</dbReference>
<evidence type="ECO:0000256" key="1">
    <source>
        <dbReference type="ARBA" id="ARBA00001947"/>
    </source>
</evidence>
<evidence type="ECO:0000256" key="5">
    <source>
        <dbReference type="ARBA" id="ARBA00022692"/>
    </source>
</evidence>
<evidence type="ECO:0000256" key="12">
    <source>
        <dbReference type="SAM" id="Phobius"/>
    </source>
</evidence>
<feature type="transmembrane region" description="Helical" evidence="12">
    <location>
        <begin position="177"/>
        <end position="199"/>
    </location>
</feature>
<evidence type="ECO:0000256" key="3">
    <source>
        <dbReference type="ARBA" id="ARBA00007931"/>
    </source>
</evidence>
<evidence type="ECO:0000256" key="6">
    <source>
        <dbReference type="ARBA" id="ARBA00022723"/>
    </source>
</evidence>
<dbReference type="OrthoDB" id="9781963at2"/>
<dbReference type="Proteomes" id="UP000198761">
    <property type="component" value="Unassembled WGS sequence"/>
</dbReference>
<comment type="subcellular location">
    <subcellularLocation>
        <location evidence="2">Membrane</location>
        <topology evidence="2">Multi-pass membrane protein</topology>
    </subcellularLocation>
</comment>
<evidence type="ECO:0000256" key="8">
    <source>
        <dbReference type="ARBA" id="ARBA00022833"/>
    </source>
</evidence>
<comment type="cofactor">
    <cofactor evidence="1">
        <name>Zn(2+)</name>
        <dbReference type="ChEBI" id="CHEBI:29105"/>
    </cofactor>
</comment>
<dbReference type="EMBL" id="FOCE01000012">
    <property type="protein sequence ID" value="SEO10910.1"/>
    <property type="molecule type" value="Genomic_DNA"/>
</dbReference>
<reference evidence="14 15" key="1">
    <citation type="submission" date="2016-10" db="EMBL/GenBank/DDBJ databases">
        <authorList>
            <person name="de Groot N.N."/>
        </authorList>
    </citation>
    <scope>NUCLEOTIDE SEQUENCE [LARGE SCALE GENOMIC DNA]</scope>
    <source>
        <strain evidence="14 15">DSM 3857</strain>
    </source>
</reference>
<dbReference type="RefSeq" id="WP_091303302.1">
    <property type="nucleotide sequence ID" value="NZ_FOCE01000012.1"/>
</dbReference>
<dbReference type="GO" id="GO:0016020">
    <property type="term" value="C:membrane"/>
    <property type="evidence" value="ECO:0007669"/>
    <property type="project" value="UniProtKB-SubCell"/>
</dbReference>
<feature type="transmembrane region" description="Helical" evidence="12">
    <location>
        <begin position="135"/>
        <end position="156"/>
    </location>
</feature>
<feature type="transmembrane region" description="Helical" evidence="12">
    <location>
        <begin position="205"/>
        <end position="226"/>
    </location>
</feature>
<gene>
    <name evidence="14" type="ORF">SAMN04488103_11235</name>
</gene>
<dbReference type="GO" id="GO:0008237">
    <property type="term" value="F:metallopeptidase activity"/>
    <property type="evidence" value="ECO:0007669"/>
    <property type="project" value="UniProtKB-KW"/>
</dbReference>
<dbReference type="STRING" id="933059.SAMN04488103_11235"/>
<feature type="domain" description="Peptidase M50" evidence="13">
    <location>
        <begin position="139"/>
        <end position="197"/>
    </location>
</feature>
<proteinExistence type="inferred from homology"/>
<name>A0A1H8M0V8_9RHOB</name>
<dbReference type="Pfam" id="PF02163">
    <property type="entry name" value="Peptidase_M50"/>
    <property type="match status" value="1"/>
</dbReference>
<keyword evidence="7" id="KW-0378">Hydrolase</keyword>
<accession>A0A1H8M0V8</accession>
<keyword evidence="5 12" id="KW-0812">Transmembrane</keyword>
<keyword evidence="15" id="KW-1185">Reference proteome</keyword>
<feature type="transmembrane region" description="Helical" evidence="12">
    <location>
        <begin position="21"/>
        <end position="38"/>
    </location>
</feature>
<dbReference type="PANTHER" id="PTHR39188">
    <property type="entry name" value="MEMBRANE-ASSOCIATED ZINC METALLOPROTEASE M50B"/>
    <property type="match status" value="1"/>
</dbReference>
<evidence type="ECO:0000256" key="2">
    <source>
        <dbReference type="ARBA" id="ARBA00004141"/>
    </source>
</evidence>
<dbReference type="InterPro" id="IPR008915">
    <property type="entry name" value="Peptidase_M50"/>
</dbReference>
<keyword evidence="9 12" id="KW-1133">Transmembrane helix</keyword>
<evidence type="ECO:0000256" key="4">
    <source>
        <dbReference type="ARBA" id="ARBA00022670"/>
    </source>
</evidence>
<evidence type="ECO:0000256" key="7">
    <source>
        <dbReference type="ARBA" id="ARBA00022801"/>
    </source>
</evidence>
<keyword evidence="6" id="KW-0479">Metal-binding</keyword>
<evidence type="ECO:0000259" key="13">
    <source>
        <dbReference type="Pfam" id="PF02163"/>
    </source>
</evidence>
<evidence type="ECO:0000256" key="11">
    <source>
        <dbReference type="ARBA" id="ARBA00023136"/>
    </source>
</evidence>
<dbReference type="GO" id="GO:0006508">
    <property type="term" value="P:proteolysis"/>
    <property type="evidence" value="ECO:0007669"/>
    <property type="project" value="UniProtKB-KW"/>
</dbReference>
<evidence type="ECO:0000313" key="15">
    <source>
        <dbReference type="Proteomes" id="UP000198761"/>
    </source>
</evidence>
<evidence type="ECO:0000313" key="14">
    <source>
        <dbReference type="EMBL" id="SEO10910.1"/>
    </source>
</evidence>
<sequence length="232" mass="24879">MPGSEPTLLTLRGPFGIAVEVRQSAALLLMVFLLLFLVQGGSPLTALGLVAVVLGSILLHELGHAWGARVQGIAVQRIVIHGGGGTTETARSTARQEELIVAMGPLVNLSLWALLGLVMNGFYAHALTDPQIARLGYALLPWLSFASMVNLLLFAFNMVPVQPLDGGKLLLLGLRRLMPVAGAVRLAGQIGTVFCLLWWPALVWLFFATGWLLFFAPSLALHLAMAKGEQRL</sequence>
<keyword evidence="4 14" id="KW-0645">Protease</keyword>
<keyword evidence="11 12" id="KW-0472">Membrane</keyword>
<evidence type="ECO:0000256" key="9">
    <source>
        <dbReference type="ARBA" id="ARBA00022989"/>
    </source>
</evidence>
<keyword evidence="8" id="KW-0862">Zinc</keyword>
<keyword evidence="10" id="KW-0482">Metalloprotease</keyword>
<dbReference type="AlphaFoldDB" id="A0A1H8M0V8"/>
<protein>
    <submittedName>
        <fullName evidence="14">Zn-dependent protease (Includes SpoIVFB)</fullName>
    </submittedName>
</protein>
<feature type="transmembrane region" description="Helical" evidence="12">
    <location>
        <begin position="44"/>
        <end position="62"/>
    </location>
</feature>
<comment type="similarity">
    <text evidence="3">Belongs to the peptidase M50B family.</text>
</comment>
<evidence type="ECO:0000256" key="10">
    <source>
        <dbReference type="ARBA" id="ARBA00023049"/>
    </source>
</evidence>
<feature type="transmembrane region" description="Helical" evidence="12">
    <location>
        <begin position="99"/>
        <end position="123"/>
    </location>
</feature>